<dbReference type="SUPFAM" id="SSF56219">
    <property type="entry name" value="DNase I-like"/>
    <property type="match status" value="1"/>
</dbReference>
<feature type="binding site" evidence="6">
    <location>
        <position position="149"/>
    </location>
    <ligand>
        <name>Mg(2+)</name>
        <dbReference type="ChEBI" id="CHEBI:18420"/>
        <label>1</label>
    </ligand>
</feature>
<feature type="domain" description="Endonuclease/exonuclease/phosphatase" evidence="8">
    <location>
        <begin position="7"/>
        <end position="228"/>
    </location>
</feature>
<feature type="site" description="Important for catalytic activity" evidence="7">
    <location>
        <position position="219"/>
    </location>
</feature>
<dbReference type="PATRIC" id="fig|47311.3.peg.210"/>
<evidence type="ECO:0000256" key="3">
    <source>
        <dbReference type="ARBA" id="ARBA00022801"/>
    </source>
</evidence>
<feature type="active site" description="Proton donor/acceptor" evidence="5">
    <location>
        <position position="149"/>
    </location>
</feature>
<evidence type="ECO:0000313" key="9">
    <source>
        <dbReference type="EMBL" id="KZX17518.1"/>
    </source>
</evidence>
<dbReference type="PANTHER" id="PTHR22748:SF6">
    <property type="entry name" value="DNA-(APURINIC OR APYRIMIDINIC SITE) ENDONUCLEASE"/>
    <property type="match status" value="1"/>
</dbReference>
<dbReference type="InterPro" id="IPR005135">
    <property type="entry name" value="Endo/exonuclease/phosphatase"/>
</dbReference>
<dbReference type="NCBIfam" id="TIGR00195">
    <property type="entry name" value="exoDNase_III"/>
    <property type="match status" value="1"/>
</dbReference>
<evidence type="ECO:0000259" key="8">
    <source>
        <dbReference type="Pfam" id="PF03372"/>
    </source>
</evidence>
<feature type="active site" description="Proton acceptor" evidence="5">
    <location>
        <position position="245"/>
    </location>
</feature>
<dbReference type="GO" id="GO:0006284">
    <property type="term" value="P:base-excision repair"/>
    <property type="evidence" value="ECO:0007669"/>
    <property type="project" value="TreeGrafter"/>
</dbReference>
<evidence type="ECO:0000256" key="1">
    <source>
        <dbReference type="ARBA" id="ARBA00007092"/>
    </source>
</evidence>
<gene>
    <name evidence="9" type="primary">exoA_1</name>
    <name evidence="9" type="ORF">MBCUT_01930</name>
</gene>
<dbReference type="Pfam" id="PF03372">
    <property type="entry name" value="Exo_endo_phos"/>
    <property type="match status" value="1"/>
</dbReference>
<dbReference type="PROSITE" id="PS51435">
    <property type="entry name" value="AP_NUCLEASE_F1_4"/>
    <property type="match status" value="1"/>
</dbReference>
<dbReference type="EC" id="3.1.11.2" evidence="9"/>
<dbReference type="InterPro" id="IPR036691">
    <property type="entry name" value="Endo/exonu/phosph_ase_sf"/>
</dbReference>
<dbReference type="AlphaFoldDB" id="A0A166FC18"/>
<organism evidence="9 10">
    <name type="scientific">Methanobrevibacter cuticularis</name>
    <dbReference type="NCBI Taxonomy" id="47311"/>
    <lineage>
        <taxon>Archaea</taxon>
        <taxon>Methanobacteriati</taxon>
        <taxon>Methanobacteriota</taxon>
        <taxon>Methanomada group</taxon>
        <taxon>Methanobacteria</taxon>
        <taxon>Methanobacteriales</taxon>
        <taxon>Methanobacteriaceae</taxon>
        <taxon>Methanobrevibacter</taxon>
    </lineage>
</organism>
<dbReference type="NCBIfam" id="TIGR00633">
    <property type="entry name" value="xth"/>
    <property type="match status" value="1"/>
</dbReference>
<evidence type="ECO:0000256" key="2">
    <source>
        <dbReference type="ARBA" id="ARBA00022723"/>
    </source>
</evidence>
<dbReference type="Proteomes" id="UP000077275">
    <property type="component" value="Unassembled WGS sequence"/>
</dbReference>
<keyword evidence="10" id="KW-1185">Reference proteome</keyword>
<dbReference type="GO" id="GO:0008081">
    <property type="term" value="F:phosphoric diester hydrolase activity"/>
    <property type="evidence" value="ECO:0007669"/>
    <property type="project" value="TreeGrafter"/>
</dbReference>
<dbReference type="InterPro" id="IPR004808">
    <property type="entry name" value="AP_endonuc_1"/>
</dbReference>
<keyword evidence="4 6" id="KW-0460">Magnesium</keyword>
<dbReference type="STRING" id="47311.MBCUT_01930"/>
<evidence type="ECO:0000256" key="5">
    <source>
        <dbReference type="PIRSR" id="PIRSR604808-1"/>
    </source>
</evidence>
<evidence type="ECO:0000313" key="10">
    <source>
        <dbReference type="Proteomes" id="UP000077275"/>
    </source>
</evidence>
<dbReference type="OrthoDB" id="146626at2157"/>
<reference evidence="9 10" key="1">
    <citation type="submission" date="2016-04" db="EMBL/GenBank/DDBJ databases">
        <title>Genome sequence of Methanobrevibacter cuticularis DSM 11139.</title>
        <authorList>
            <person name="Poehlein A."/>
            <person name="Seedorf H."/>
            <person name="Daniel R."/>
        </authorList>
    </citation>
    <scope>NUCLEOTIDE SEQUENCE [LARGE SCALE GENOMIC DNA]</scope>
    <source>
        <strain evidence="9 10">DSM 11139</strain>
    </source>
</reference>
<comment type="similarity">
    <text evidence="1">Belongs to the DNA repair enzymes AP/ExoA family.</text>
</comment>
<feature type="active site" evidence="5">
    <location>
        <position position="111"/>
    </location>
</feature>
<evidence type="ECO:0000256" key="6">
    <source>
        <dbReference type="PIRSR" id="PIRSR604808-2"/>
    </source>
</evidence>
<protein>
    <submittedName>
        <fullName evidence="9">Exodeoxyribonuclease</fullName>
        <ecNumber evidence="9">3.1.11.2</ecNumber>
    </submittedName>
</protein>
<dbReference type="GO" id="GO:0008311">
    <property type="term" value="F:double-stranded DNA 3'-5' DNA exonuclease activity"/>
    <property type="evidence" value="ECO:0007669"/>
    <property type="project" value="UniProtKB-EC"/>
</dbReference>
<name>A0A166FC18_9EURY</name>
<keyword evidence="6" id="KW-0464">Manganese</keyword>
<dbReference type="Gene3D" id="3.60.10.10">
    <property type="entry name" value="Endonuclease/exonuclease/phosphatase"/>
    <property type="match status" value="1"/>
</dbReference>
<feature type="binding site" evidence="6">
    <location>
        <position position="151"/>
    </location>
    <ligand>
        <name>Mg(2+)</name>
        <dbReference type="ChEBI" id="CHEBI:18420"/>
        <label>1</label>
    </ligand>
</feature>
<dbReference type="GO" id="GO:0046872">
    <property type="term" value="F:metal ion binding"/>
    <property type="evidence" value="ECO:0007669"/>
    <property type="project" value="UniProtKB-KW"/>
</dbReference>
<keyword evidence="3 9" id="KW-0378">Hydrolase</keyword>
<evidence type="ECO:0000256" key="7">
    <source>
        <dbReference type="PIRSR" id="PIRSR604808-3"/>
    </source>
</evidence>
<sequence>MSKMEIISWNINGIRTRFKNKEIDPIFSEIPDIILFQETKAKYEQLDSKLKNIDDYYSYFSPGQSTRAGGIAAFSKIKPQLVKKFLDKPDDSLNGRVLNFTFDEFVLLHIYAPSGTGAKVNLEKKISFFDELLKIAKKLADKKVIVAGDFNIAHGEKDISNPQDNQKSVNFLEKEREVLDKLEELGYVDSYRSLNTDKTEYSSWKSAKAKETNEGARLDYFFVSKNLKESIKEATIMSDIEGSKHAPVKIVLDI</sequence>
<dbReference type="GO" id="GO:0003906">
    <property type="term" value="F:DNA-(apurinic or apyrimidinic site) endonuclease activity"/>
    <property type="evidence" value="ECO:0007669"/>
    <property type="project" value="TreeGrafter"/>
</dbReference>
<feature type="binding site" evidence="6">
    <location>
        <position position="10"/>
    </location>
    <ligand>
        <name>Mg(2+)</name>
        <dbReference type="ChEBI" id="CHEBI:18420"/>
        <label>1</label>
    </ligand>
</feature>
<feature type="binding site" evidence="6">
    <location>
        <position position="245"/>
    </location>
    <ligand>
        <name>Mg(2+)</name>
        <dbReference type="ChEBI" id="CHEBI:18420"/>
        <label>1</label>
    </ligand>
</feature>
<comment type="caution">
    <text evidence="9">The sequence shown here is derived from an EMBL/GenBank/DDBJ whole genome shotgun (WGS) entry which is preliminary data.</text>
</comment>
<dbReference type="PANTHER" id="PTHR22748">
    <property type="entry name" value="AP ENDONUCLEASE"/>
    <property type="match status" value="1"/>
</dbReference>
<comment type="cofactor">
    <cofactor evidence="6">
        <name>Mg(2+)</name>
        <dbReference type="ChEBI" id="CHEBI:18420"/>
    </cofactor>
    <cofactor evidence="6">
        <name>Mn(2+)</name>
        <dbReference type="ChEBI" id="CHEBI:29035"/>
    </cofactor>
    <text evidence="6">Probably binds two magnesium or manganese ions per subunit.</text>
</comment>
<evidence type="ECO:0000256" key="4">
    <source>
        <dbReference type="ARBA" id="ARBA00022842"/>
    </source>
</evidence>
<keyword evidence="2 6" id="KW-0479">Metal-binding</keyword>
<feature type="site" description="Interaction with DNA substrate" evidence="7">
    <location>
        <position position="245"/>
    </location>
</feature>
<dbReference type="RefSeq" id="WP_084270663.1">
    <property type="nucleotide sequence ID" value="NZ_LWMW01000033.1"/>
</dbReference>
<accession>A0A166FC18</accession>
<dbReference type="EMBL" id="LWMW01000033">
    <property type="protein sequence ID" value="KZX17518.1"/>
    <property type="molecule type" value="Genomic_DNA"/>
</dbReference>
<proteinExistence type="inferred from homology"/>
<feature type="binding site" evidence="6">
    <location>
        <position position="38"/>
    </location>
    <ligand>
        <name>Mg(2+)</name>
        <dbReference type="ChEBI" id="CHEBI:18420"/>
        <label>1</label>
    </ligand>
</feature>
<feature type="site" description="Transition state stabilizer" evidence="7">
    <location>
        <position position="151"/>
    </location>
</feature>